<sequence length="74" mass="8344">MKVFPHVEELYMTCNGLECFDPGAHGLNLTLLDLEANPINDFSNLHNLSVLPSLEMFTGCHRIVFLDGMVHIEE</sequence>
<evidence type="ECO:0000313" key="1">
    <source>
        <dbReference type="Proteomes" id="UP000887564"/>
    </source>
</evidence>
<dbReference type="InterPro" id="IPR032675">
    <property type="entry name" value="LRR_dom_sf"/>
</dbReference>
<evidence type="ECO:0000313" key="2">
    <source>
        <dbReference type="WBParaSite" id="PEQ_0000355901-mRNA-1"/>
    </source>
</evidence>
<accession>A0A914RAQ1</accession>
<dbReference type="AlphaFoldDB" id="A0A914RAQ1"/>
<protein>
    <submittedName>
        <fullName evidence="2">Uncharacterized protein</fullName>
    </submittedName>
</protein>
<dbReference type="SUPFAM" id="SSF52058">
    <property type="entry name" value="L domain-like"/>
    <property type="match status" value="1"/>
</dbReference>
<dbReference type="Gene3D" id="3.80.10.10">
    <property type="entry name" value="Ribonuclease Inhibitor"/>
    <property type="match status" value="1"/>
</dbReference>
<organism evidence="1 2">
    <name type="scientific">Parascaris equorum</name>
    <name type="common">Equine roundworm</name>
    <dbReference type="NCBI Taxonomy" id="6256"/>
    <lineage>
        <taxon>Eukaryota</taxon>
        <taxon>Metazoa</taxon>
        <taxon>Ecdysozoa</taxon>
        <taxon>Nematoda</taxon>
        <taxon>Chromadorea</taxon>
        <taxon>Rhabditida</taxon>
        <taxon>Spirurina</taxon>
        <taxon>Ascaridomorpha</taxon>
        <taxon>Ascaridoidea</taxon>
        <taxon>Ascarididae</taxon>
        <taxon>Parascaris</taxon>
    </lineage>
</organism>
<dbReference type="WBParaSite" id="PEQ_0000355901-mRNA-1">
    <property type="protein sequence ID" value="PEQ_0000355901-mRNA-1"/>
    <property type="gene ID" value="PEQ_0000355901"/>
</dbReference>
<name>A0A914RAQ1_PAREQ</name>
<dbReference type="PROSITE" id="PS51450">
    <property type="entry name" value="LRR"/>
    <property type="match status" value="1"/>
</dbReference>
<reference evidence="2" key="1">
    <citation type="submission" date="2022-11" db="UniProtKB">
        <authorList>
            <consortium name="WormBaseParasite"/>
        </authorList>
    </citation>
    <scope>IDENTIFICATION</scope>
</reference>
<keyword evidence="1" id="KW-1185">Reference proteome</keyword>
<proteinExistence type="predicted"/>
<dbReference type="Proteomes" id="UP000887564">
    <property type="component" value="Unplaced"/>
</dbReference>
<dbReference type="InterPro" id="IPR001611">
    <property type="entry name" value="Leu-rich_rpt"/>
</dbReference>